<comment type="subcellular location">
    <subcellularLocation>
        <location evidence="1">Cell membrane</location>
        <topology evidence="1">Multi-pass membrane protein</topology>
    </subcellularLocation>
</comment>
<evidence type="ECO:0000256" key="5">
    <source>
        <dbReference type="ARBA" id="ARBA00023136"/>
    </source>
</evidence>
<feature type="transmembrane region" description="Helical" evidence="6">
    <location>
        <begin position="150"/>
        <end position="171"/>
    </location>
</feature>
<protein>
    <submittedName>
        <fullName evidence="7">Branched-chain amino acid ABC transporter permease</fullName>
    </submittedName>
</protein>
<dbReference type="GO" id="GO:0015658">
    <property type="term" value="F:branched-chain amino acid transmembrane transporter activity"/>
    <property type="evidence" value="ECO:0007669"/>
    <property type="project" value="InterPro"/>
</dbReference>
<keyword evidence="4 6" id="KW-1133">Transmembrane helix</keyword>
<dbReference type="Pfam" id="PF02653">
    <property type="entry name" value="BPD_transp_2"/>
    <property type="match status" value="1"/>
</dbReference>
<evidence type="ECO:0000256" key="4">
    <source>
        <dbReference type="ARBA" id="ARBA00022989"/>
    </source>
</evidence>
<dbReference type="RefSeq" id="WP_119858428.1">
    <property type="nucleotide sequence ID" value="NZ_QYYD01000024.1"/>
</dbReference>
<sequence>MKKYHYLIMAIVAALVLAMPLLGNNYLLRMATSAMMYATLTMAWNFVGGFAGYPLFGIAAFFGLGAYSAGVIQSSGIPAPIAWCFAVVIGAAFAYALGHVLLRLRGHAFAIATLVIAEVLRELTNGWTWLTGGGMGLNLPFFGWSPAALATFFFYAMFILVAATFATTYVIAHNRLGFALNCIRQNEDAANIVGVDTTRYKIIAFTLAGAYAAAAGGIYASWTGYIEPSDVYDVLFSIKPILMALLGGMGTVFGPIIGAVAFLVLDEIVWRNFLQLHTGVLGLLIVVLILFLPAGLSSIGVPSFRRKVATP</sequence>
<evidence type="ECO:0000256" key="3">
    <source>
        <dbReference type="ARBA" id="ARBA00022692"/>
    </source>
</evidence>
<dbReference type="CDD" id="cd06581">
    <property type="entry name" value="TM_PBP1_LivM_like"/>
    <property type="match status" value="1"/>
</dbReference>
<feature type="transmembrane region" description="Helical" evidence="6">
    <location>
        <begin position="242"/>
        <end position="264"/>
    </location>
</feature>
<keyword evidence="5 6" id="KW-0472">Membrane</keyword>
<keyword evidence="2" id="KW-1003">Cell membrane</keyword>
<evidence type="ECO:0000256" key="2">
    <source>
        <dbReference type="ARBA" id="ARBA00022475"/>
    </source>
</evidence>
<gene>
    <name evidence="7" type="ORF">D4Q52_20475</name>
</gene>
<dbReference type="GO" id="GO:0005886">
    <property type="term" value="C:plasma membrane"/>
    <property type="evidence" value="ECO:0007669"/>
    <property type="project" value="UniProtKB-SubCell"/>
</dbReference>
<dbReference type="OrthoDB" id="9804361at2"/>
<dbReference type="PANTHER" id="PTHR30482">
    <property type="entry name" value="HIGH-AFFINITY BRANCHED-CHAIN AMINO ACID TRANSPORT SYSTEM PERMEASE"/>
    <property type="match status" value="1"/>
</dbReference>
<proteinExistence type="predicted"/>
<evidence type="ECO:0000313" key="8">
    <source>
        <dbReference type="Proteomes" id="UP000285523"/>
    </source>
</evidence>
<dbReference type="Proteomes" id="UP000285523">
    <property type="component" value="Unassembled WGS sequence"/>
</dbReference>
<name>A0A418V0M3_RHOPL</name>
<dbReference type="InterPro" id="IPR043428">
    <property type="entry name" value="LivM-like"/>
</dbReference>
<feature type="transmembrane region" description="Helical" evidence="6">
    <location>
        <begin position="276"/>
        <end position="296"/>
    </location>
</feature>
<evidence type="ECO:0000256" key="6">
    <source>
        <dbReference type="SAM" id="Phobius"/>
    </source>
</evidence>
<comment type="caution">
    <text evidence="7">The sequence shown here is derived from an EMBL/GenBank/DDBJ whole genome shotgun (WGS) entry which is preliminary data.</text>
</comment>
<feature type="transmembrane region" description="Helical" evidence="6">
    <location>
        <begin position="77"/>
        <end position="97"/>
    </location>
</feature>
<organism evidence="7 8">
    <name type="scientific">Rhodopseudomonas palustris</name>
    <dbReference type="NCBI Taxonomy" id="1076"/>
    <lineage>
        <taxon>Bacteria</taxon>
        <taxon>Pseudomonadati</taxon>
        <taxon>Pseudomonadota</taxon>
        <taxon>Alphaproteobacteria</taxon>
        <taxon>Hyphomicrobiales</taxon>
        <taxon>Nitrobacteraceae</taxon>
        <taxon>Rhodopseudomonas</taxon>
    </lineage>
</organism>
<feature type="transmembrane region" description="Helical" evidence="6">
    <location>
        <begin position="109"/>
        <end position="130"/>
    </location>
</feature>
<feature type="transmembrane region" description="Helical" evidence="6">
    <location>
        <begin position="40"/>
        <end position="65"/>
    </location>
</feature>
<feature type="transmembrane region" description="Helical" evidence="6">
    <location>
        <begin position="202"/>
        <end position="222"/>
    </location>
</feature>
<dbReference type="EMBL" id="QYYD01000024">
    <property type="protein sequence ID" value="RJF69363.1"/>
    <property type="molecule type" value="Genomic_DNA"/>
</dbReference>
<accession>A0A418V0M3</accession>
<dbReference type="InterPro" id="IPR001851">
    <property type="entry name" value="ABC_transp_permease"/>
</dbReference>
<dbReference type="AlphaFoldDB" id="A0A418V0M3"/>
<feature type="transmembrane region" description="Helical" evidence="6">
    <location>
        <begin position="6"/>
        <end position="28"/>
    </location>
</feature>
<evidence type="ECO:0000313" key="7">
    <source>
        <dbReference type="EMBL" id="RJF69363.1"/>
    </source>
</evidence>
<reference evidence="7 8" key="1">
    <citation type="submission" date="2018-09" db="EMBL/GenBank/DDBJ databases">
        <title>Draft genome sequence of Rhodopseudomonas palustris 2.1.18.</title>
        <authorList>
            <person name="Robertson S.L."/>
            <person name="Meyer T.E."/>
            <person name="Kyndt J.A."/>
        </authorList>
    </citation>
    <scope>NUCLEOTIDE SEQUENCE [LARGE SCALE GENOMIC DNA]</scope>
    <source>
        <strain evidence="7 8">2.1.18</strain>
    </source>
</reference>
<evidence type="ECO:0000256" key="1">
    <source>
        <dbReference type="ARBA" id="ARBA00004651"/>
    </source>
</evidence>
<dbReference type="PANTHER" id="PTHR30482:SF10">
    <property type="entry name" value="HIGH-AFFINITY BRANCHED-CHAIN AMINO ACID TRANSPORT PROTEIN BRAE"/>
    <property type="match status" value="1"/>
</dbReference>
<keyword evidence="3 6" id="KW-0812">Transmembrane</keyword>